<feature type="signal peptide" evidence="1">
    <location>
        <begin position="1"/>
        <end position="30"/>
    </location>
</feature>
<evidence type="ECO:0000313" key="2">
    <source>
        <dbReference type="EMBL" id="MEU2125054.1"/>
    </source>
</evidence>
<evidence type="ECO:0000256" key="1">
    <source>
        <dbReference type="SAM" id="SignalP"/>
    </source>
</evidence>
<organism evidence="2 3">
    <name type="scientific">Nocardia niwae</name>
    <dbReference type="NCBI Taxonomy" id="626084"/>
    <lineage>
        <taxon>Bacteria</taxon>
        <taxon>Bacillati</taxon>
        <taxon>Actinomycetota</taxon>
        <taxon>Actinomycetes</taxon>
        <taxon>Mycobacteriales</taxon>
        <taxon>Nocardiaceae</taxon>
        <taxon>Nocardia</taxon>
    </lineage>
</organism>
<evidence type="ECO:0008006" key="4">
    <source>
        <dbReference type="Google" id="ProtNLM"/>
    </source>
</evidence>
<dbReference type="Proteomes" id="UP001550535">
    <property type="component" value="Unassembled WGS sequence"/>
</dbReference>
<evidence type="ECO:0000313" key="3">
    <source>
        <dbReference type="Proteomes" id="UP001550535"/>
    </source>
</evidence>
<proteinExistence type="predicted"/>
<keyword evidence="1" id="KW-0732">Signal</keyword>
<comment type="caution">
    <text evidence="2">The sequence shown here is derived from an EMBL/GenBank/DDBJ whole genome shotgun (WGS) entry which is preliminary data.</text>
</comment>
<keyword evidence="3" id="KW-1185">Reference proteome</keyword>
<dbReference type="RefSeq" id="WP_357992821.1">
    <property type="nucleotide sequence ID" value="NZ_JBEYBR010000074.1"/>
</dbReference>
<feature type="chain" id="PRO_5045571438" description="Secreted protein" evidence="1">
    <location>
        <begin position="31"/>
        <end position="103"/>
    </location>
</feature>
<accession>A0ABV2XGR1</accession>
<reference evidence="2 3" key="1">
    <citation type="submission" date="2024-06" db="EMBL/GenBank/DDBJ databases">
        <title>The Natural Products Discovery Center: Release of the First 8490 Sequenced Strains for Exploring Actinobacteria Biosynthetic Diversity.</title>
        <authorList>
            <person name="Kalkreuter E."/>
            <person name="Kautsar S.A."/>
            <person name="Yang D."/>
            <person name="Bader C.D."/>
            <person name="Teijaro C.N."/>
            <person name="Fluegel L."/>
            <person name="Davis C.M."/>
            <person name="Simpson J.R."/>
            <person name="Lauterbach L."/>
            <person name="Steele A.D."/>
            <person name="Gui C."/>
            <person name="Meng S."/>
            <person name="Li G."/>
            <person name="Viehrig K."/>
            <person name="Ye F."/>
            <person name="Su P."/>
            <person name="Kiefer A.F."/>
            <person name="Nichols A."/>
            <person name="Cepeda A.J."/>
            <person name="Yan W."/>
            <person name="Fan B."/>
            <person name="Jiang Y."/>
            <person name="Adhikari A."/>
            <person name="Zheng C.-J."/>
            <person name="Schuster L."/>
            <person name="Cowan T.M."/>
            <person name="Smanski M.J."/>
            <person name="Chevrette M.G."/>
            <person name="De Carvalho L.P.S."/>
            <person name="Shen B."/>
        </authorList>
    </citation>
    <scope>NUCLEOTIDE SEQUENCE [LARGE SCALE GENOMIC DNA]</scope>
    <source>
        <strain evidence="2 3">NPDC019434</strain>
    </source>
</reference>
<protein>
    <recommendedName>
        <fullName evidence="4">Secreted protein</fullName>
    </recommendedName>
</protein>
<name>A0ABV2XGR1_9NOCA</name>
<sequence length="103" mass="10715">MKATRRIRLGLPPFLAAAAALLFCPPTASAQEMWSYNCSSHSPVWEGRVTALECTAANGAPMSGEITQPFMVNGGEVVSCSSGWAHLPDVMGKECGPAPAPAP</sequence>
<gene>
    <name evidence="2" type="ORF">ABZ507_24910</name>
</gene>
<dbReference type="EMBL" id="JBEYBR010000074">
    <property type="protein sequence ID" value="MEU2125054.1"/>
    <property type="molecule type" value="Genomic_DNA"/>
</dbReference>